<dbReference type="EMBL" id="UFSW01000001">
    <property type="protein sequence ID" value="SUU97708.1"/>
    <property type="molecule type" value="Genomic_DNA"/>
</dbReference>
<dbReference type="InterPro" id="IPR001173">
    <property type="entry name" value="Glyco_trans_2-like"/>
</dbReference>
<dbReference type="Proteomes" id="UP000294229">
    <property type="component" value="Unassembled WGS sequence"/>
</dbReference>
<organism evidence="3 4">
    <name type="scientific">Avibacterium paragallinarum</name>
    <name type="common">Haemophilus gallinarum</name>
    <dbReference type="NCBI Taxonomy" id="728"/>
    <lineage>
        <taxon>Bacteria</taxon>
        <taxon>Pseudomonadati</taxon>
        <taxon>Pseudomonadota</taxon>
        <taxon>Gammaproteobacteria</taxon>
        <taxon>Pasteurellales</taxon>
        <taxon>Pasteurellaceae</taxon>
        <taxon>Avibacterium</taxon>
    </lineage>
</organism>
<dbReference type="Proteomes" id="UP000254620">
    <property type="component" value="Unassembled WGS sequence"/>
</dbReference>
<dbReference type="Pfam" id="PF00535">
    <property type="entry name" value="Glycos_transf_2"/>
    <property type="match status" value="1"/>
</dbReference>
<reference evidence="2 5" key="2">
    <citation type="submission" date="2018-11" db="EMBL/GenBank/DDBJ databases">
        <title>Sequencing Av. paragallinarum serogroups.</title>
        <authorList>
            <person name="Hellmuth J.E."/>
            <person name="Boucher C.E."/>
            <person name="Cason E.D."/>
        </authorList>
    </citation>
    <scope>NUCLEOTIDE SEQUENCE [LARGE SCALE GENOMIC DNA]</scope>
    <source>
        <strain evidence="2 5">SA-3</strain>
    </source>
</reference>
<dbReference type="RefSeq" id="WP_115615557.1">
    <property type="nucleotide sequence ID" value="NZ_JBANLW010000057.1"/>
</dbReference>
<dbReference type="InterPro" id="IPR029044">
    <property type="entry name" value="Nucleotide-diphossugar_trans"/>
</dbReference>
<dbReference type="InterPro" id="IPR050834">
    <property type="entry name" value="Glycosyltransf_2"/>
</dbReference>
<gene>
    <name evidence="3" type="primary">hyaD_1</name>
    <name evidence="2" type="ORF">EIG79_04145</name>
    <name evidence="3" type="ORF">NCTC10926_01105</name>
</gene>
<name>A0A380X6Z8_AVIPA</name>
<dbReference type="EC" id="2.4.1.212" evidence="3"/>
<proteinExistence type="predicted"/>
<dbReference type="PANTHER" id="PTHR43685:SF10">
    <property type="entry name" value="LACTO-N-NEOTETRAOSE BIOSYNTHESIS GLYCOSYL TRANSFERASE LGTA"/>
    <property type="match status" value="1"/>
</dbReference>
<dbReference type="SUPFAM" id="SSF53448">
    <property type="entry name" value="Nucleotide-diphospho-sugar transferases"/>
    <property type="match status" value="1"/>
</dbReference>
<evidence type="ECO:0000313" key="3">
    <source>
        <dbReference type="EMBL" id="SUU97708.1"/>
    </source>
</evidence>
<accession>A0A380X6Z8</accession>
<dbReference type="EMBL" id="RQXS01000012">
    <property type="protein sequence ID" value="RZN60266.1"/>
    <property type="molecule type" value="Genomic_DNA"/>
</dbReference>
<evidence type="ECO:0000313" key="2">
    <source>
        <dbReference type="EMBL" id="RZN60266.1"/>
    </source>
</evidence>
<dbReference type="PANTHER" id="PTHR43685">
    <property type="entry name" value="GLYCOSYLTRANSFERASE"/>
    <property type="match status" value="1"/>
</dbReference>
<dbReference type="CDD" id="cd00761">
    <property type="entry name" value="Glyco_tranf_GTA_type"/>
    <property type="match status" value="1"/>
</dbReference>
<feature type="domain" description="Glycosyltransferase 2-like" evidence="1">
    <location>
        <begin position="6"/>
        <end position="154"/>
    </location>
</feature>
<protein>
    <submittedName>
        <fullName evidence="2">Glycosyltransferase family 2 protein</fullName>
    </submittedName>
    <submittedName>
        <fullName evidence="3">Hyaluronan synthase</fullName>
        <ecNumber evidence="3">2.4.1.212</ecNumber>
    </submittedName>
</protein>
<evidence type="ECO:0000259" key="1">
    <source>
        <dbReference type="Pfam" id="PF00535"/>
    </source>
</evidence>
<sequence>MEKLVSVLICAYNTEKYIKECLDSVINQTYKNLEIIVVNDGSTDNTASIIENIKLKDERIKIIDNEKNIGFVNSLNKGLEYVTGEYIARTDSDDIVKPHWIKTLVNRLEKDPELIAIGAYLTILSDHNNGSNLSKYYKDQDIWKNPLSHKEIVEAMLFYNPIHNNCMVMRSIIYKKYGLKFDNNYKHAEDYKFWLEVSRIGKLENYPEDLVYYRLHQEQTSSKYNEIQMNIARKVRKEAINYYLQDLNINGRLEDKLFFKDINYISDSLYNKKIKSKTLENIMYDCYFSLDRYNKKDILNLIINYKKLNLPLKKFIKLIKKFIRPYKYDNRL</sequence>
<dbReference type="GO" id="GO:0050501">
    <property type="term" value="F:hyaluronan synthase activity"/>
    <property type="evidence" value="ECO:0007669"/>
    <property type="project" value="UniProtKB-EC"/>
</dbReference>
<dbReference type="AlphaFoldDB" id="A0A380X6Z8"/>
<reference evidence="3 4" key="1">
    <citation type="submission" date="2018-06" db="EMBL/GenBank/DDBJ databases">
        <authorList>
            <consortium name="Pathogen Informatics"/>
            <person name="Doyle S."/>
        </authorList>
    </citation>
    <scope>NUCLEOTIDE SEQUENCE [LARGE SCALE GENOMIC DNA]</scope>
    <source>
        <strain evidence="3 4">NCTC10926</strain>
    </source>
</reference>
<keyword evidence="3" id="KW-0808">Transferase</keyword>
<evidence type="ECO:0000313" key="4">
    <source>
        <dbReference type="Proteomes" id="UP000254620"/>
    </source>
</evidence>
<dbReference type="Gene3D" id="3.90.550.10">
    <property type="entry name" value="Spore Coat Polysaccharide Biosynthesis Protein SpsA, Chain A"/>
    <property type="match status" value="1"/>
</dbReference>
<evidence type="ECO:0000313" key="5">
    <source>
        <dbReference type="Proteomes" id="UP000294229"/>
    </source>
</evidence>
<keyword evidence="3" id="KW-0328">Glycosyltransferase</keyword>